<dbReference type="InterPro" id="IPR016185">
    <property type="entry name" value="PreATP-grasp_dom_sf"/>
</dbReference>
<dbReference type="PROSITE" id="PS50975">
    <property type="entry name" value="ATP_GRASP"/>
    <property type="match status" value="1"/>
</dbReference>
<proteinExistence type="predicted"/>
<evidence type="ECO:0000256" key="2">
    <source>
        <dbReference type="ARBA" id="ARBA00022741"/>
    </source>
</evidence>
<protein>
    <submittedName>
        <fullName evidence="7">ATP-grasp domain-containing protein</fullName>
    </submittedName>
</protein>
<evidence type="ECO:0000313" key="7">
    <source>
        <dbReference type="EMBL" id="KAB2591385.1"/>
    </source>
</evidence>
<feature type="region of interest" description="Disordered" evidence="5">
    <location>
        <begin position="417"/>
        <end position="442"/>
    </location>
</feature>
<dbReference type="GO" id="GO:0016874">
    <property type="term" value="F:ligase activity"/>
    <property type="evidence" value="ECO:0007669"/>
    <property type="project" value="UniProtKB-KW"/>
</dbReference>
<keyword evidence="2 4" id="KW-0547">Nucleotide-binding</keyword>
<dbReference type="Gene3D" id="3.30.1490.20">
    <property type="entry name" value="ATP-grasp fold, A domain"/>
    <property type="match status" value="1"/>
</dbReference>
<keyword evidence="3 4" id="KW-0067">ATP-binding</keyword>
<dbReference type="Proteomes" id="UP000326907">
    <property type="component" value="Unassembled WGS sequence"/>
</dbReference>
<dbReference type="Pfam" id="PF02786">
    <property type="entry name" value="CPSase_L_D2"/>
    <property type="match status" value="1"/>
</dbReference>
<dbReference type="Pfam" id="PF18603">
    <property type="entry name" value="LAL_C2"/>
    <property type="match status" value="1"/>
</dbReference>
<sequence>MTKPHILVLGGGEDQLPAYHAARRLGYGVVGVDQRPHALGASAADLFLCMTTRAPERIAAMVGHLDIAAVISPASDAAQESVAELSRLLETPYRPAPDAVRASVDKGYFHEVLERLGLPTYAYVQSADPVELRLAAAALPMPVIVKPSDSSGSKGVQVVADQAALPAAVVEARTYSFSGEVIVEEMLLGRHLSAEAFLRDAKLATIAVTERSTTGAPHMITTGHTVPAELAPVTEIALRSMVMDICGALGHTDGPVNFDFVVDRTEEIRFIEMGARLGGNGMPLLVRHAYGIDTYEAALRLALGLPFELQARHDKKTALQILSTDTDGILRTIEGADAVRALPQTAELRIFPTPGSRVKRYTQAGHKLGYLLLVADTYAELREAQARARSLLRFEVEPDAPSAPALTAAAARVPAAAAAPEPAPAPASTAVPIRTDLLTEKR</sequence>
<feature type="compositionally biased region" description="Low complexity" evidence="5">
    <location>
        <begin position="417"/>
        <end position="432"/>
    </location>
</feature>
<evidence type="ECO:0000259" key="6">
    <source>
        <dbReference type="PROSITE" id="PS50975"/>
    </source>
</evidence>
<dbReference type="Gene3D" id="3.30.470.20">
    <property type="entry name" value="ATP-grasp fold, B domain"/>
    <property type="match status" value="1"/>
</dbReference>
<dbReference type="PANTHER" id="PTHR43585:SF2">
    <property type="entry name" value="ATP-GRASP ENZYME FSQD"/>
    <property type="match status" value="1"/>
</dbReference>
<dbReference type="InterPro" id="IPR013815">
    <property type="entry name" value="ATP_grasp_subdomain_1"/>
</dbReference>
<gene>
    <name evidence="7" type="ORF">F5983_16430</name>
</gene>
<dbReference type="InterPro" id="IPR040570">
    <property type="entry name" value="LAL_C2"/>
</dbReference>
<feature type="domain" description="ATP-grasp" evidence="6">
    <location>
        <begin position="110"/>
        <end position="303"/>
    </location>
</feature>
<accession>A0A5N5EKN2</accession>
<reference evidence="7 8" key="1">
    <citation type="submission" date="2019-09" db="EMBL/GenBank/DDBJ databases">
        <authorList>
            <person name="Liu P."/>
        </authorList>
    </citation>
    <scope>NUCLEOTIDE SEQUENCE [LARGE SCALE GENOMIC DNA]</scope>
    <source>
        <strain evidence="7 8">TRM68085</strain>
    </source>
</reference>
<dbReference type="Gene3D" id="3.40.50.20">
    <property type="match status" value="1"/>
</dbReference>
<dbReference type="InterPro" id="IPR005479">
    <property type="entry name" value="CPAse_ATP-bd"/>
</dbReference>
<keyword evidence="1" id="KW-0436">Ligase</keyword>
<dbReference type="GO" id="GO:0005524">
    <property type="term" value="F:ATP binding"/>
    <property type="evidence" value="ECO:0007669"/>
    <property type="project" value="UniProtKB-UniRule"/>
</dbReference>
<evidence type="ECO:0000256" key="4">
    <source>
        <dbReference type="PROSITE-ProRule" id="PRU00409"/>
    </source>
</evidence>
<evidence type="ECO:0000256" key="1">
    <source>
        <dbReference type="ARBA" id="ARBA00022598"/>
    </source>
</evidence>
<evidence type="ECO:0000313" key="8">
    <source>
        <dbReference type="Proteomes" id="UP000326907"/>
    </source>
</evidence>
<name>A0A5N5EKN2_9ACTN</name>
<dbReference type="EMBL" id="VYUA01000013">
    <property type="protein sequence ID" value="KAB2591385.1"/>
    <property type="molecule type" value="Genomic_DNA"/>
</dbReference>
<dbReference type="PANTHER" id="PTHR43585">
    <property type="entry name" value="FUMIPYRROLE BIOSYNTHESIS PROTEIN C"/>
    <property type="match status" value="1"/>
</dbReference>
<dbReference type="AlphaFoldDB" id="A0A5N5EKN2"/>
<keyword evidence="8" id="KW-1185">Reference proteome</keyword>
<dbReference type="SUPFAM" id="SSF56059">
    <property type="entry name" value="Glutathione synthetase ATP-binding domain-like"/>
    <property type="match status" value="1"/>
</dbReference>
<comment type="caution">
    <text evidence="7">The sequence shown here is derived from an EMBL/GenBank/DDBJ whole genome shotgun (WGS) entry which is preliminary data.</text>
</comment>
<organism evidence="7 8">
    <name type="scientific">Streptomyces arboris</name>
    <dbReference type="NCBI Taxonomy" id="2600619"/>
    <lineage>
        <taxon>Bacteria</taxon>
        <taxon>Bacillati</taxon>
        <taxon>Actinomycetota</taxon>
        <taxon>Actinomycetes</taxon>
        <taxon>Kitasatosporales</taxon>
        <taxon>Streptomycetaceae</taxon>
        <taxon>Streptomyces</taxon>
    </lineage>
</organism>
<dbReference type="InterPro" id="IPR052032">
    <property type="entry name" value="ATP-dep_AA_Ligase"/>
</dbReference>
<dbReference type="RefSeq" id="WP_151510983.1">
    <property type="nucleotide sequence ID" value="NZ_VYUA01000013.1"/>
</dbReference>
<dbReference type="SUPFAM" id="SSF52440">
    <property type="entry name" value="PreATP-grasp domain"/>
    <property type="match status" value="1"/>
</dbReference>
<evidence type="ECO:0000256" key="3">
    <source>
        <dbReference type="ARBA" id="ARBA00022840"/>
    </source>
</evidence>
<dbReference type="InterPro" id="IPR011761">
    <property type="entry name" value="ATP-grasp"/>
</dbReference>
<dbReference type="GO" id="GO:0046872">
    <property type="term" value="F:metal ion binding"/>
    <property type="evidence" value="ECO:0007669"/>
    <property type="project" value="InterPro"/>
</dbReference>
<evidence type="ECO:0000256" key="5">
    <source>
        <dbReference type="SAM" id="MobiDB-lite"/>
    </source>
</evidence>